<name>A0A8S5T5G1_9CAUD</name>
<proteinExistence type="predicted"/>
<protein>
    <submittedName>
        <fullName evidence="2">PilA, PilC, PilN, PilO, PilM, pilus, ring, membrane channel</fullName>
    </submittedName>
</protein>
<evidence type="ECO:0000313" key="2">
    <source>
        <dbReference type="EMBL" id="DAF58243.1"/>
    </source>
</evidence>
<reference evidence="2" key="1">
    <citation type="journal article" date="2021" name="Proc. Natl. Acad. Sci. U.S.A.">
        <title>A Catalog of Tens of Thousands of Viruses from Human Metagenomes Reveals Hidden Associations with Chronic Diseases.</title>
        <authorList>
            <person name="Tisza M.J."/>
            <person name="Buck C.B."/>
        </authorList>
    </citation>
    <scope>NUCLEOTIDE SEQUENCE</scope>
    <source>
        <strain evidence="2">CtMBu2</strain>
    </source>
</reference>
<organism evidence="2">
    <name type="scientific">Siphoviridae sp. ctMBu2</name>
    <dbReference type="NCBI Taxonomy" id="2827853"/>
    <lineage>
        <taxon>Viruses</taxon>
        <taxon>Duplodnaviria</taxon>
        <taxon>Heunggongvirae</taxon>
        <taxon>Uroviricota</taxon>
        <taxon>Caudoviricetes</taxon>
    </lineage>
</organism>
<keyword evidence="1" id="KW-1133">Transmembrane helix</keyword>
<dbReference type="EMBL" id="BK032748">
    <property type="protein sequence ID" value="DAF58243.1"/>
    <property type="molecule type" value="Genomic_DNA"/>
</dbReference>
<evidence type="ECO:0000256" key="1">
    <source>
        <dbReference type="SAM" id="Phobius"/>
    </source>
</evidence>
<feature type="transmembrane region" description="Helical" evidence="1">
    <location>
        <begin position="15"/>
        <end position="36"/>
    </location>
</feature>
<accession>A0A8S5T5G1</accession>
<keyword evidence="1" id="KW-0812">Transmembrane</keyword>
<sequence>MNSWRDFWTATPARVLVYHFVLLPLVIVLYLPVFVLSKGLQRVTQAVWMLCRDVFECVAELAEHWCVSYRVAMKQAEGGTR</sequence>
<keyword evidence="1" id="KW-0472">Membrane</keyword>